<proteinExistence type="inferred from homology"/>
<accession>A0ABT3ND83</accession>
<evidence type="ECO:0000313" key="4">
    <source>
        <dbReference type="Proteomes" id="UP001209681"/>
    </source>
</evidence>
<dbReference type="Gene3D" id="2.160.10.10">
    <property type="entry name" value="Hexapeptide repeat proteins"/>
    <property type="match status" value="1"/>
</dbReference>
<dbReference type="CDD" id="cd04647">
    <property type="entry name" value="LbH_MAT_like"/>
    <property type="match status" value="1"/>
</dbReference>
<sequence length="208" mass="23250">MRKERFCANEKDQILLDWFEKILPLFPNLPFKSEERNQRLRPDIIRRIIGEFLTDDERAELLGLPRGCRIREGAKIISPENLVIGTDCWIGENAILDASGGLEIGSHTTIGCSVMVWSHSSHLAALAQNNVPGSSLIKREKTKIGNRCFIVGPSVILPGVTIGNQVIVRPMTRVEQDIPDRSIVDASGIKEGVLSEERIQDMLEKHFA</sequence>
<evidence type="ECO:0000256" key="2">
    <source>
        <dbReference type="ARBA" id="ARBA00022679"/>
    </source>
</evidence>
<dbReference type="Proteomes" id="UP001209681">
    <property type="component" value="Unassembled WGS sequence"/>
</dbReference>
<dbReference type="PANTHER" id="PTHR23416:SF23">
    <property type="entry name" value="ACETYLTRANSFERASE C18B11.09C-RELATED"/>
    <property type="match status" value="1"/>
</dbReference>
<dbReference type="PANTHER" id="PTHR23416">
    <property type="entry name" value="SIALIC ACID SYNTHASE-RELATED"/>
    <property type="match status" value="1"/>
</dbReference>
<keyword evidence="2" id="KW-0808">Transferase</keyword>
<evidence type="ECO:0000256" key="1">
    <source>
        <dbReference type="ARBA" id="ARBA00007274"/>
    </source>
</evidence>
<keyword evidence="3" id="KW-0012">Acyltransferase</keyword>
<name>A0ABT3ND83_9BACT</name>
<protein>
    <submittedName>
        <fullName evidence="3">Acyltransferase</fullName>
    </submittedName>
</protein>
<comment type="similarity">
    <text evidence="1">Belongs to the transferase hexapeptide repeat family.</text>
</comment>
<dbReference type="SUPFAM" id="SSF51161">
    <property type="entry name" value="Trimeric LpxA-like enzymes"/>
    <property type="match status" value="1"/>
</dbReference>
<organism evidence="3 4">
    <name type="scientific">Desulfobotulus pelophilus</name>
    <dbReference type="NCBI Taxonomy" id="2823377"/>
    <lineage>
        <taxon>Bacteria</taxon>
        <taxon>Pseudomonadati</taxon>
        <taxon>Thermodesulfobacteriota</taxon>
        <taxon>Desulfobacteria</taxon>
        <taxon>Desulfobacterales</taxon>
        <taxon>Desulfobacteraceae</taxon>
        <taxon>Desulfobotulus</taxon>
    </lineage>
</organism>
<evidence type="ECO:0000313" key="3">
    <source>
        <dbReference type="EMBL" id="MCW7755424.1"/>
    </source>
</evidence>
<comment type="caution">
    <text evidence="3">The sequence shown here is derived from an EMBL/GenBank/DDBJ whole genome shotgun (WGS) entry which is preliminary data.</text>
</comment>
<dbReference type="EMBL" id="JAPFPW010000043">
    <property type="protein sequence ID" value="MCW7755424.1"/>
    <property type="molecule type" value="Genomic_DNA"/>
</dbReference>
<gene>
    <name evidence="3" type="ORF">OOT00_15690</name>
</gene>
<dbReference type="InterPro" id="IPR051159">
    <property type="entry name" value="Hexapeptide_acetyltransf"/>
</dbReference>
<dbReference type="RefSeq" id="WP_265426372.1">
    <property type="nucleotide sequence ID" value="NZ_JAPFPW010000043.1"/>
</dbReference>
<keyword evidence="4" id="KW-1185">Reference proteome</keyword>
<dbReference type="GO" id="GO:0016746">
    <property type="term" value="F:acyltransferase activity"/>
    <property type="evidence" value="ECO:0007669"/>
    <property type="project" value="UniProtKB-KW"/>
</dbReference>
<dbReference type="InterPro" id="IPR011004">
    <property type="entry name" value="Trimer_LpxA-like_sf"/>
</dbReference>
<reference evidence="3 4" key="1">
    <citation type="submission" date="2022-11" db="EMBL/GenBank/DDBJ databases">
        <title>Desulfobotulus tamanensis H1 sp. nov. - anaerobic, alkaliphilic, sulphate reducing bacterium isolated from terrestrial mud volcano.</title>
        <authorList>
            <person name="Frolova A."/>
            <person name="Merkel A.Y."/>
            <person name="Slobodkin A.I."/>
        </authorList>
    </citation>
    <scope>NUCLEOTIDE SEQUENCE [LARGE SCALE GENOMIC DNA]</scope>
    <source>
        <strain evidence="3 4">H1</strain>
    </source>
</reference>